<name>A0A5C6E4X1_9BACT</name>
<proteinExistence type="predicted"/>
<evidence type="ECO:0000313" key="1">
    <source>
        <dbReference type="EMBL" id="TWU44723.1"/>
    </source>
</evidence>
<dbReference type="Proteomes" id="UP000318288">
    <property type="component" value="Unassembled WGS sequence"/>
</dbReference>
<gene>
    <name evidence="1" type="ORF">Poly51_59920</name>
</gene>
<dbReference type="RefSeq" id="WP_186775885.1">
    <property type="nucleotide sequence ID" value="NZ_SJPW01000010.1"/>
</dbReference>
<evidence type="ECO:0000313" key="2">
    <source>
        <dbReference type="Proteomes" id="UP000318288"/>
    </source>
</evidence>
<accession>A0A5C6E4X1</accession>
<dbReference type="EMBL" id="SJPW01000010">
    <property type="protein sequence ID" value="TWU44723.1"/>
    <property type="molecule type" value="Genomic_DNA"/>
</dbReference>
<dbReference type="AlphaFoldDB" id="A0A5C6E4X1"/>
<reference evidence="1 2" key="1">
    <citation type="submission" date="2019-02" db="EMBL/GenBank/DDBJ databases">
        <title>Deep-cultivation of Planctomycetes and their phenomic and genomic characterization uncovers novel biology.</title>
        <authorList>
            <person name="Wiegand S."/>
            <person name="Jogler M."/>
            <person name="Boedeker C."/>
            <person name="Pinto D."/>
            <person name="Vollmers J."/>
            <person name="Rivas-Marin E."/>
            <person name="Kohn T."/>
            <person name="Peeters S.H."/>
            <person name="Heuer A."/>
            <person name="Rast P."/>
            <person name="Oberbeckmann S."/>
            <person name="Bunk B."/>
            <person name="Jeske O."/>
            <person name="Meyerdierks A."/>
            <person name="Storesund J.E."/>
            <person name="Kallscheuer N."/>
            <person name="Luecker S."/>
            <person name="Lage O.M."/>
            <person name="Pohl T."/>
            <person name="Merkel B.J."/>
            <person name="Hornburger P."/>
            <person name="Mueller R.-W."/>
            <person name="Bruemmer F."/>
            <person name="Labrenz M."/>
            <person name="Spormann A.M."/>
            <person name="Op Den Camp H."/>
            <person name="Overmann J."/>
            <person name="Amann R."/>
            <person name="Jetten M.S.M."/>
            <person name="Mascher T."/>
            <person name="Medema M.H."/>
            <person name="Devos D.P."/>
            <person name="Kaster A.-K."/>
            <person name="Ovreas L."/>
            <person name="Rohde M."/>
            <person name="Galperin M.Y."/>
            <person name="Jogler C."/>
        </authorList>
    </citation>
    <scope>NUCLEOTIDE SEQUENCE [LARGE SCALE GENOMIC DNA]</scope>
    <source>
        <strain evidence="1 2">Poly51</strain>
    </source>
</reference>
<protein>
    <submittedName>
        <fullName evidence="1">Uncharacterized protein</fullName>
    </submittedName>
</protein>
<organism evidence="1 2">
    <name type="scientific">Rubripirellula tenax</name>
    <dbReference type="NCBI Taxonomy" id="2528015"/>
    <lineage>
        <taxon>Bacteria</taxon>
        <taxon>Pseudomonadati</taxon>
        <taxon>Planctomycetota</taxon>
        <taxon>Planctomycetia</taxon>
        <taxon>Pirellulales</taxon>
        <taxon>Pirellulaceae</taxon>
        <taxon>Rubripirellula</taxon>
    </lineage>
</organism>
<sequence length="159" mass="17671">MNPRRETVATKLAAAVSRLDTVLSPWGFSFVADEIQSSHCGPFASGHYDRDTTRIGISCRDAIDNLYYEHTFVTRNACSTESERFTIAHATLMDALGHSDECRLITTDDIPDAIVARDGGDRVDALIHDLNVFASRVLSEPCDDFYTIVRRGHRSYSVA</sequence>
<keyword evidence="2" id="KW-1185">Reference proteome</keyword>
<comment type="caution">
    <text evidence="1">The sequence shown here is derived from an EMBL/GenBank/DDBJ whole genome shotgun (WGS) entry which is preliminary data.</text>
</comment>